<name>A0AAD7ZHD5_DIPPU</name>
<feature type="non-terminal residue" evidence="1">
    <location>
        <position position="102"/>
    </location>
</feature>
<reference evidence="1" key="1">
    <citation type="journal article" date="2023" name="IScience">
        <title>Live-bearing cockroach genome reveals convergent evolutionary mechanisms linked to viviparity in insects and beyond.</title>
        <authorList>
            <person name="Fouks B."/>
            <person name="Harrison M.C."/>
            <person name="Mikhailova A.A."/>
            <person name="Marchal E."/>
            <person name="English S."/>
            <person name="Carruthers M."/>
            <person name="Jennings E.C."/>
            <person name="Chiamaka E.L."/>
            <person name="Frigard R.A."/>
            <person name="Pippel M."/>
            <person name="Attardo G.M."/>
            <person name="Benoit J.B."/>
            <person name="Bornberg-Bauer E."/>
            <person name="Tobe S.S."/>
        </authorList>
    </citation>
    <scope>NUCLEOTIDE SEQUENCE</scope>
    <source>
        <strain evidence="1">Stay&amp;Tobe</strain>
    </source>
</reference>
<feature type="non-terminal residue" evidence="1">
    <location>
        <position position="1"/>
    </location>
</feature>
<gene>
    <name evidence="1" type="ORF">L9F63_024368</name>
</gene>
<proteinExistence type="predicted"/>
<evidence type="ECO:0000313" key="1">
    <source>
        <dbReference type="EMBL" id="KAJ9580456.1"/>
    </source>
</evidence>
<dbReference type="EMBL" id="JASPKZ010008325">
    <property type="protein sequence ID" value="KAJ9580456.1"/>
    <property type="molecule type" value="Genomic_DNA"/>
</dbReference>
<sequence>LSAIRGGNKSNKSKIIKIGPAVLDSGTLTTPVSSISSQVDQTVHSVQNFINIGSIRQKTRCQKFGLNVIGMSIVNLSTTKTIDWTLISTQKTTDVMLDTGAN</sequence>
<comment type="caution">
    <text evidence="1">The sequence shown here is derived from an EMBL/GenBank/DDBJ whole genome shotgun (WGS) entry which is preliminary data.</text>
</comment>
<dbReference type="AlphaFoldDB" id="A0AAD7ZHD5"/>
<protein>
    <submittedName>
        <fullName evidence="1">Uncharacterized protein</fullName>
    </submittedName>
</protein>
<reference evidence="1" key="2">
    <citation type="submission" date="2023-05" db="EMBL/GenBank/DDBJ databases">
        <authorList>
            <person name="Fouks B."/>
        </authorList>
    </citation>
    <scope>NUCLEOTIDE SEQUENCE</scope>
    <source>
        <strain evidence="1">Stay&amp;Tobe</strain>
        <tissue evidence="1">Testes</tissue>
    </source>
</reference>
<evidence type="ECO:0000313" key="2">
    <source>
        <dbReference type="Proteomes" id="UP001233999"/>
    </source>
</evidence>
<keyword evidence="2" id="KW-1185">Reference proteome</keyword>
<accession>A0AAD7ZHD5</accession>
<organism evidence="1 2">
    <name type="scientific">Diploptera punctata</name>
    <name type="common">Pacific beetle cockroach</name>
    <dbReference type="NCBI Taxonomy" id="6984"/>
    <lineage>
        <taxon>Eukaryota</taxon>
        <taxon>Metazoa</taxon>
        <taxon>Ecdysozoa</taxon>
        <taxon>Arthropoda</taxon>
        <taxon>Hexapoda</taxon>
        <taxon>Insecta</taxon>
        <taxon>Pterygota</taxon>
        <taxon>Neoptera</taxon>
        <taxon>Polyneoptera</taxon>
        <taxon>Dictyoptera</taxon>
        <taxon>Blattodea</taxon>
        <taxon>Blaberoidea</taxon>
        <taxon>Blaberidae</taxon>
        <taxon>Diplopterinae</taxon>
        <taxon>Diploptera</taxon>
    </lineage>
</organism>
<dbReference type="Proteomes" id="UP001233999">
    <property type="component" value="Unassembled WGS sequence"/>
</dbReference>